<keyword evidence="1" id="KW-0472">Membrane</keyword>
<proteinExistence type="predicted"/>
<sequence>MKDEQGATTLLSACAIAALMMFVLLLSWLCAAVSARHRAQSEADLAALAGAYRALDGEEAACAAARALAAQSSGRLASCRLADLDVLVVVEVDVAAAGFSFGPARAGARAGPAPG</sequence>
<keyword evidence="1" id="KW-0812">Transmembrane</keyword>
<feature type="transmembrane region" description="Helical" evidence="1">
    <location>
        <begin position="6"/>
        <end position="31"/>
    </location>
</feature>
<dbReference type="RefSeq" id="WP_013139488.1">
    <property type="nucleotide sequence ID" value="NC_014168.1"/>
</dbReference>
<evidence type="ECO:0000313" key="4">
    <source>
        <dbReference type="Proteomes" id="UP000002247"/>
    </source>
</evidence>
<evidence type="ECO:0000313" key="3">
    <source>
        <dbReference type="EMBL" id="ADG99039.1"/>
    </source>
</evidence>
<gene>
    <name evidence="3" type="ordered locus">Srot_2604</name>
</gene>
<dbReference type="KEGG" id="srt:Srot_2604"/>
<reference evidence="3 4" key="1">
    <citation type="journal article" date="2010" name="Stand. Genomic Sci.">
        <title>Complete genome sequence of Segniliparus rotundus type strain (CDC 1076).</title>
        <authorList>
            <person name="Sikorski J."/>
            <person name="Lapidus A."/>
            <person name="Copeland A."/>
            <person name="Misra M."/>
            <person name="Glavina Del Rio T."/>
            <person name="Nolan M."/>
            <person name="Lucas S."/>
            <person name="Chen F."/>
            <person name="Tice H."/>
            <person name="Cheng J.F."/>
            <person name="Jando M."/>
            <person name="Schneider S."/>
            <person name="Bruce D."/>
            <person name="Goodwin L."/>
            <person name="Pitluck S."/>
            <person name="Liolios K."/>
            <person name="Mikhailova N."/>
            <person name="Pati A."/>
            <person name="Ivanova N."/>
            <person name="Mavromatis K."/>
            <person name="Chen A."/>
            <person name="Palaniappan K."/>
            <person name="Chertkov O."/>
            <person name="Land M."/>
            <person name="Hauser L."/>
            <person name="Chang Y.J."/>
            <person name="Jeffries C.D."/>
            <person name="Brettin T."/>
            <person name="Detter J.C."/>
            <person name="Han C."/>
            <person name="Rohde M."/>
            <person name="Goker M."/>
            <person name="Bristow J."/>
            <person name="Eisen J.A."/>
            <person name="Markowitz V."/>
            <person name="Hugenholtz P."/>
            <person name="Kyrpides N.C."/>
            <person name="Klenk H.P."/>
        </authorList>
    </citation>
    <scope>NUCLEOTIDE SEQUENCE [LARGE SCALE GENOMIC DNA]</scope>
    <source>
        <strain evidence="4">ATCC BAA-972 / CDC 1076 / CIP 108378 / DSM 44985 / JCM 13578</strain>
    </source>
</reference>
<dbReference type="NCBIfam" id="TIGR03816">
    <property type="entry name" value="tadE_like_DECH"/>
    <property type="match status" value="1"/>
</dbReference>
<keyword evidence="1" id="KW-1133">Transmembrane helix</keyword>
<dbReference type="InterPro" id="IPR028087">
    <property type="entry name" value="Tad_N"/>
</dbReference>
<dbReference type="EMBL" id="CP001958">
    <property type="protein sequence ID" value="ADG99039.1"/>
    <property type="molecule type" value="Genomic_DNA"/>
</dbReference>
<dbReference type="AlphaFoldDB" id="D6ZC70"/>
<evidence type="ECO:0000256" key="1">
    <source>
        <dbReference type="SAM" id="Phobius"/>
    </source>
</evidence>
<keyword evidence="4" id="KW-1185">Reference proteome</keyword>
<dbReference type="Proteomes" id="UP000002247">
    <property type="component" value="Chromosome"/>
</dbReference>
<dbReference type="Pfam" id="PF13400">
    <property type="entry name" value="Tad"/>
    <property type="match status" value="1"/>
</dbReference>
<accession>D6ZC70</accession>
<name>D6ZC70_SEGRD</name>
<protein>
    <recommendedName>
        <fullName evidence="2">Putative Flp pilus-assembly TadG-like N-terminal domain-containing protein</fullName>
    </recommendedName>
</protein>
<organism evidence="3 4">
    <name type="scientific">Segniliparus rotundus (strain ATCC BAA-972 / CDC 1076 / CIP 108378 / DSM 44985 / JCM 13578)</name>
    <dbReference type="NCBI Taxonomy" id="640132"/>
    <lineage>
        <taxon>Bacteria</taxon>
        <taxon>Bacillati</taxon>
        <taxon>Actinomycetota</taxon>
        <taxon>Actinomycetes</taxon>
        <taxon>Mycobacteriales</taxon>
        <taxon>Segniliparaceae</taxon>
        <taxon>Segniliparus</taxon>
    </lineage>
</organism>
<feature type="domain" description="Putative Flp pilus-assembly TadG-like N-terminal" evidence="2">
    <location>
        <begin position="6"/>
        <end position="51"/>
    </location>
</feature>
<evidence type="ECO:0000259" key="2">
    <source>
        <dbReference type="Pfam" id="PF13400"/>
    </source>
</evidence>
<dbReference type="HOGENOM" id="CLU_104210_1_0_11"/>
<dbReference type="STRING" id="640132.Srot_2604"/>
<dbReference type="InterPro" id="IPR021202">
    <property type="entry name" value="Rv3654c-like"/>
</dbReference>
<dbReference type="eggNOG" id="ENOG5033B4F">
    <property type="taxonomic scope" value="Bacteria"/>
</dbReference>